<proteinExistence type="predicted"/>
<keyword evidence="2" id="KW-1185">Reference proteome</keyword>
<dbReference type="OrthoDB" id="275836at2759"/>
<dbReference type="EMBL" id="LJSK01000042">
    <property type="protein sequence ID" value="KPI88712.1"/>
    <property type="molecule type" value="Genomic_DNA"/>
</dbReference>
<organism evidence="1 2">
    <name type="scientific">Leptomonas seymouri</name>
    <dbReference type="NCBI Taxonomy" id="5684"/>
    <lineage>
        <taxon>Eukaryota</taxon>
        <taxon>Discoba</taxon>
        <taxon>Euglenozoa</taxon>
        <taxon>Kinetoplastea</taxon>
        <taxon>Metakinetoplastina</taxon>
        <taxon>Trypanosomatida</taxon>
        <taxon>Trypanosomatidae</taxon>
        <taxon>Leishmaniinae</taxon>
        <taxon>Leptomonas</taxon>
    </lineage>
</organism>
<evidence type="ECO:0000313" key="2">
    <source>
        <dbReference type="Proteomes" id="UP000038009"/>
    </source>
</evidence>
<protein>
    <submittedName>
        <fullName evidence="1">Uncharacterized protein</fullName>
    </submittedName>
</protein>
<evidence type="ECO:0000313" key="1">
    <source>
        <dbReference type="EMBL" id="KPI88712.1"/>
    </source>
</evidence>
<accession>A0A0N1PEC7</accession>
<name>A0A0N1PEC7_LEPSE</name>
<dbReference type="OMA" id="DQMRHFR"/>
<dbReference type="AlphaFoldDB" id="A0A0N1PEC7"/>
<gene>
    <name evidence="1" type="ORF">ABL78_2172</name>
</gene>
<dbReference type="VEuPathDB" id="TriTrypDB:Lsey_0042_0190"/>
<sequence>MRRLLRHLALPFSRPIVVGPSATLPTTSSTPEFGRRRRRMLKRSEKPLFDVKNDDHAKNTCFERYGFVQKPMFMETWQEFLRELQRVELIWSLSPSAGGTLQLKLFDHAEPGEGLLCELSGNTSRSAPMAEFFEACGTICQGSAAKGEVQFLDDTRHSVLQIVSKKRFASNDFKEEAPILPFTCQYNCRGTSVSLSVLDKHTSVTTPLFSDISIQTLNYAFMTSLPIFLKRSDIGVRNADFVTKDQMRHFRFAWCFLRKESWMTPVEMAELDCLLPP</sequence>
<comment type="caution">
    <text evidence="1">The sequence shown here is derived from an EMBL/GenBank/DDBJ whole genome shotgun (WGS) entry which is preliminary data.</text>
</comment>
<reference evidence="1 2" key="1">
    <citation type="journal article" date="2015" name="PLoS Pathog.">
        <title>Leptomonas seymouri: Adaptations to the Dixenous Life Cycle Analyzed by Genome Sequencing, Transcriptome Profiling and Co-infection with Leishmania donovani.</title>
        <authorList>
            <person name="Kraeva N."/>
            <person name="Butenko A."/>
            <person name="Hlavacova J."/>
            <person name="Kostygov A."/>
            <person name="Myskova J."/>
            <person name="Grybchuk D."/>
            <person name="Lestinova T."/>
            <person name="Votypka J."/>
            <person name="Volf P."/>
            <person name="Opperdoes F."/>
            <person name="Flegontov P."/>
            <person name="Lukes J."/>
            <person name="Yurchenko V."/>
        </authorList>
    </citation>
    <scope>NUCLEOTIDE SEQUENCE [LARGE SCALE GENOMIC DNA]</scope>
    <source>
        <strain evidence="1 2">ATCC 30220</strain>
    </source>
</reference>
<dbReference type="Proteomes" id="UP000038009">
    <property type="component" value="Unassembled WGS sequence"/>
</dbReference>